<dbReference type="OrthoDB" id="3224024at2"/>
<dbReference type="EMBL" id="CP018788">
    <property type="protein sequence ID" value="ARQ99506.1"/>
    <property type="molecule type" value="Genomic_DNA"/>
</dbReference>
<dbReference type="KEGG" id="cdev:CIGN_1247"/>
<accession>A0A381DAP2</accession>
<dbReference type="PANTHER" id="PTHR30250:SF26">
    <property type="entry name" value="PSMA PROTEIN"/>
    <property type="match status" value="1"/>
</dbReference>
<dbReference type="InterPro" id="IPR002528">
    <property type="entry name" value="MATE_fam"/>
</dbReference>
<keyword evidence="3" id="KW-0812">Transmembrane</keyword>
<keyword evidence="5" id="KW-0472">Membrane</keyword>
<dbReference type="AlphaFoldDB" id="A0A1X9STD7"/>
<name>A0A1X9STD7_9BACT</name>
<dbReference type="PANTHER" id="PTHR30250">
    <property type="entry name" value="PST FAMILY PREDICTED COLANIC ACID TRANSPORTER"/>
    <property type="match status" value="1"/>
</dbReference>
<protein>
    <submittedName>
        <fullName evidence="6">Flippase</fullName>
    </submittedName>
</protein>
<reference evidence="6 7" key="1">
    <citation type="journal article" date="2017" name="Genome Biol. Evol.">
        <title>Comparative Genomic Analysis Identifies a Campylobacter Clade Deficient in Selenium Metabolism.</title>
        <authorList>
            <person name="Miller W.G."/>
            <person name="Yee E."/>
            <person name="Lopes B.S."/>
            <person name="Chapman M.H."/>
            <person name="Huynh S."/>
            <person name="Bono J.L."/>
            <person name="Parker C.T."/>
            <person name="Strachan N.J.C."/>
            <person name="Forbes K.J."/>
        </authorList>
    </citation>
    <scope>NUCLEOTIDE SEQUENCE [LARGE SCALE GENOMIC DNA]</scope>
    <source>
        <strain evidence="6 7">NCTC 13003</strain>
    </source>
</reference>
<evidence type="ECO:0000256" key="1">
    <source>
        <dbReference type="ARBA" id="ARBA00004651"/>
    </source>
</evidence>
<evidence type="ECO:0000256" key="5">
    <source>
        <dbReference type="ARBA" id="ARBA00023136"/>
    </source>
</evidence>
<dbReference type="GO" id="GO:0005886">
    <property type="term" value="C:plasma membrane"/>
    <property type="evidence" value="ECO:0007669"/>
    <property type="project" value="UniProtKB-SubCell"/>
</dbReference>
<evidence type="ECO:0000256" key="2">
    <source>
        <dbReference type="ARBA" id="ARBA00022475"/>
    </source>
</evidence>
<comment type="subcellular location">
    <subcellularLocation>
        <location evidence="1">Cell membrane</location>
        <topology evidence="1">Multi-pass membrane protein</topology>
    </subcellularLocation>
</comment>
<organism evidence="6 7">
    <name type="scientific">Campylobacter devanensis</name>
    <dbReference type="NCBI Taxonomy" id="3161138"/>
    <lineage>
        <taxon>Bacteria</taxon>
        <taxon>Pseudomonadati</taxon>
        <taxon>Campylobacterota</taxon>
        <taxon>Epsilonproteobacteria</taxon>
        <taxon>Campylobacterales</taxon>
        <taxon>Campylobacteraceae</taxon>
        <taxon>Campylobacter</taxon>
    </lineage>
</organism>
<keyword evidence="2" id="KW-1003">Cell membrane</keyword>
<keyword evidence="4" id="KW-1133">Transmembrane helix</keyword>
<evidence type="ECO:0000256" key="3">
    <source>
        <dbReference type="ARBA" id="ARBA00022692"/>
    </source>
</evidence>
<accession>A0A1X9STD7</accession>
<dbReference type="GO" id="GO:0042910">
    <property type="term" value="F:xenobiotic transmembrane transporter activity"/>
    <property type="evidence" value="ECO:0007669"/>
    <property type="project" value="InterPro"/>
</dbReference>
<dbReference type="InterPro" id="IPR050833">
    <property type="entry name" value="Poly_Biosynth_Transport"/>
</dbReference>
<keyword evidence="7" id="KW-1185">Reference proteome</keyword>
<sequence>MYLNLLTTIIVFALQTAINFFLTPYILRVLGDEAYGFLALANSLVNYGFILTLVINSVASRFIASSYHKGNFARASKFYSSVIVANLIFSLIVALVSFVFLVKIQSIINISQALLSDVRATMAIYFINFSIGLFNALFSVHAFIKNQMYLISIRNAISTAIYAGCVLGLFWAFEAMIYYTAIAALISSIFVFFSALFLNHKFGLNLHFNSKLFRTKFVYVLARSGLFNSLNMLSQVLISGASLLLVNIFISAFSMGILALSRSVTMIIESFVVTTAVAWNPRLVALHAGAKPLKDEVILAIKSVSFVSLPLIATFGILADEFYTLWLPFKSKEEIEFIYELVLISLVPSIIFASSRPLISINLITDKLKKPALVTLFMAVCVFCIQLIGLSFFEFGLKEIAIVITIGITLKISLFDIANAGANLGLKLSTFYPIYIKCLAVFALITGIIYPISNMLSVTNWLEFLLCCTLMSGLGYLVGFVMIFNLAQRAIFIAKIRGRF</sequence>
<proteinExistence type="predicted"/>
<evidence type="ECO:0000313" key="7">
    <source>
        <dbReference type="Proteomes" id="UP000194309"/>
    </source>
</evidence>
<dbReference type="GO" id="GO:0015297">
    <property type="term" value="F:antiporter activity"/>
    <property type="evidence" value="ECO:0007669"/>
    <property type="project" value="InterPro"/>
</dbReference>
<evidence type="ECO:0000313" key="6">
    <source>
        <dbReference type="EMBL" id="ARQ99506.1"/>
    </source>
</evidence>
<dbReference type="Proteomes" id="UP000194309">
    <property type="component" value="Chromosome"/>
</dbReference>
<dbReference type="STRING" id="1660064.CIGN_1247"/>
<gene>
    <name evidence="6" type="primary">pglK</name>
    <name evidence="6" type="ORF">CIGN_1247</name>
</gene>
<dbReference type="Pfam" id="PF01554">
    <property type="entry name" value="MatE"/>
    <property type="match status" value="1"/>
</dbReference>
<evidence type="ECO:0000256" key="4">
    <source>
        <dbReference type="ARBA" id="ARBA00022989"/>
    </source>
</evidence>